<reference evidence="9 10" key="1">
    <citation type="journal article" date="2024" name="Nat. Commun.">
        <title>Phylogenomics reveals the evolutionary origins of lichenization in chlorophyte algae.</title>
        <authorList>
            <person name="Puginier C."/>
            <person name="Libourel C."/>
            <person name="Otte J."/>
            <person name="Skaloud P."/>
            <person name="Haon M."/>
            <person name="Grisel S."/>
            <person name="Petersen M."/>
            <person name="Berrin J.G."/>
            <person name="Delaux P.M."/>
            <person name="Dal Grande F."/>
            <person name="Keller J."/>
        </authorList>
    </citation>
    <scope>NUCLEOTIDE SEQUENCE [LARGE SCALE GENOMIC DNA]</scope>
    <source>
        <strain evidence="9 10">SAG 2043</strain>
    </source>
</reference>
<evidence type="ECO:0000256" key="5">
    <source>
        <dbReference type="PIRSR" id="PIRSR017434-1"/>
    </source>
</evidence>
<evidence type="ECO:0000256" key="2">
    <source>
        <dbReference type="ARBA" id="ARBA00022723"/>
    </source>
</evidence>
<evidence type="ECO:0000256" key="8">
    <source>
        <dbReference type="SAM" id="MobiDB-lite"/>
    </source>
</evidence>
<sequence length="653" mass="74604">MQSLSRLLCRTSLLEVHGGHILPRLGGLHSRRWMLGAQALSTNGASPETYTPQAWPPLPREKLDPWLSPPGPPAPSEQLPAWADEVWASPLDQRRHIFCNRSLNMKSIKAIGFDMDYTLAQYRPETFETLAYTETVKKLVEFFGYPEVIRDFKFDWRYMVRGLTIDKKRGNILKIDRHKYVKLAYHGFRQLSRAERLATYSNAEERHEYDEPDYALIDTLFSLAEAHLFMQLVELQDAQPHLLPPGKQTADLYKDVRASVDLCHRDGSLKQAVAQDPAKYIHEDLRLAGLLETLRQSGRKLFVATNSLWDYTNVVMNYLLCGRVGNDRNLDWLEHFDVVITGCGKPAFFTGRKPIFEVQTSTGMLRNTDGGTPMVAIGEQDLPKDYGPSRAPEGLGEHAQGEQARVFQGGVYLDLHKMLGVRSGSEVLYIGDHIYGDILRSKKTLGWRTMLVVPELESELAVLQQNKDTMRELAALRQSRDVLDDQIHRCEWRLRFGRPAGSDSDDEAELGGEAGAERRAEERRDGGAGGAGREADDDEDLQYFVEGLANLKQQRDEVREKHRSLLKAHHERFHRVWGQILKTGYQNSRFAHQVERFACLYTSHVSNLDFYSPDKSYRARMDHMAHEEEPVFDDNFNCDVPPTRQLSDTAKHR</sequence>
<name>A0AAW1R821_9CHLO</name>
<accession>A0AAW1R821</accession>
<dbReference type="SUPFAM" id="SSF56784">
    <property type="entry name" value="HAD-like"/>
    <property type="match status" value="2"/>
</dbReference>
<feature type="active site" description="Nucleophile" evidence="5">
    <location>
        <position position="114"/>
    </location>
</feature>
<dbReference type="InterPro" id="IPR016695">
    <property type="entry name" value="Pur_nucleotidase"/>
</dbReference>
<feature type="binding site" evidence="6">
    <location>
        <position position="116"/>
    </location>
    <ligand>
        <name>GMP</name>
        <dbReference type="ChEBI" id="CHEBI:58115"/>
    </ligand>
</feature>
<dbReference type="AlphaFoldDB" id="A0AAW1R821"/>
<dbReference type="PIRSF" id="PIRSF017434">
    <property type="entry name" value="Purine_5'-nucleotidase"/>
    <property type="match status" value="1"/>
</dbReference>
<keyword evidence="2 6" id="KW-0479">Metal-binding</keyword>
<dbReference type="Pfam" id="PF05761">
    <property type="entry name" value="5_nucleotid"/>
    <property type="match status" value="1"/>
</dbReference>
<evidence type="ECO:0000256" key="1">
    <source>
        <dbReference type="ARBA" id="ARBA00009589"/>
    </source>
</evidence>
<evidence type="ECO:0008006" key="11">
    <source>
        <dbReference type="Google" id="ProtNLM"/>
    </source>
</evidence>
<evidence type="ECO:0000256" key="3">
    <source>
        <dbReference type="ARBA" id="ARBA00022801"/>
    </source>
</evidence>
<gene>
    <name evidence="9" type="ORF">WJX72_007769</name>
</gene>
<dbReference type="NCBIfam" id="TIGR02244">
    <property type="entry name" value="HAD-IG-Ncltidse"/>
    <property type="match status" value="1"/>
</dbReference>
<feature type="region of interest" description="Disordered" evidence="8">
    <location>
        <begin position="500"/>
        <end position="536"/>
    </location>
</feature>
<keyword evidence="7" id="KW-0175">Coiled coil</keyword>
<feature type="coiled-coil region" evidence="7">
    <location>
        <begin position="453"/>
        <end position="486"/>
    </location>
</feature>
<dbReference type="PANTHER" id="PTHR12103">
    <property type="entry name" value="5'-NUCLEOTIDASE DOMAIN-CONTAINING"/>
    <property type="match status" value="1"/>
</dbReference>
<keyword evidence="10" id="KW-1185">Reference proteome</keyword>
<dbReference type="CDD" id="cd07522">
    <property type="entry name" value="HAD_cN-II"/>
    <property type="match status" value="1"/>
</dbReference>
<evidence type="ECO:0000313" key="10">
    <source>
        <dbReference type="Proteomes" id="UP001489004"/>
    </source>
</evidence>
<dbReference type="InterPro" id="IPR036412">
    <property type="entry name" value="HAD-like_sf"/>
</dbReference>
<dbReference type="InterPro" id="IPR023214">
    <property type="entry name" value="HAD_sf"/>
</dbReference>
<feature type="binding site" evidence="6">
    <location>
        <position position="114"/>
    </location>
    <ligand>
        <name>Mg(2+)</name>
        <dbReference type="ChEBI" id="CHEBI:18420"/>
    </ligand>
</feature>
<proteinExistence type="inferred from homology"/>
<dbReference type="EMBL" id="JALJOR010000001">
    <property type="protein sequence ID" value="KAK9829767.1"/>
    <property type="molecule type" value="Genomic_DNA"/>
</dbReference>
<dbReference type="InterPro" id="IPR008380">
    <property type="entry name" value="HAD-SF_hydro_IG_5-nucl"/>
</dbReference>
<dbReference type="Proteomes" id="UP001489004">
    <property type="component" value="Unassembled WGS sequence"/>
</dbReference>
<feature type="binding site" evidence="6">
    <location>
        <position position="432"/>
    </location>
    <ligand>
        <name>Mg(2+)</name>
        <dbReference type="ChEBI" id="CHEBI:18420"/>
    </ligand>
</feature>
<evidence type="ECO:0000256" key="4">
    <source>
        <dbReference type="ARBA" id="ARBA00022842"/>
    </source>
</evidence>
<feature type="active site" description="Proton donor" evidence="5">
    <location>
        <position position="116"/>
    </location>
</feature>
<feature type="compositionally biased region" description="Basic and acidic residues" evidence="8">
    <location>
        <begin position="515"/>
        <end position="526"/>
    </location>
</feature>
<organism evidence="9 10">
    <name type="scientific">[Myrmecia] bisecta</name>
    <dbReference type="NCBI Taxonomy" id="41462"/>
    <lineage>
        <taxon>Eukaryota</taxon>
        <taxon>Viridiplantae</taxon>
        <taxon>Chlorophyta</taxon>
        <taxon>core chlorophytes</taxon>
        <taxon>Trebouxiophyceae</taxon>
        <taxon>Trebouxiales</taxon>
        <taxon>Trebouxiaceae</taxon>
        <taxon>Myrmecia</taxon>
    </lineage>
</organism>
<keyword evidence="4 6" id="KW-0460">Magnesium</keyword>
<dbReference type="GO" id="GO:0046872">
    <property type="term" value="F:metal ion binding"/>
    <property type="evidence" value="ECO:0007669"/>
    <property type="project" value="UniProtKB-KW"/>
</dbReference>
<protein>
    <recommendedName>
        <fullName evidence="11">5'-nucleotidase domain-containing protein 4</fullName>
    </recommendedName>
</protein>
<dbReference type="PANTHER" id="PTHR12103:SF15">
    <property type="entry name" value="CYTOSOLIC PURINE 5'-NUCLEOTIDASE"/>
    <property type="match status" value="1"/>
</dbReference>
<evidence type="ECO:0000313" key="9">
    <source>
        <dbReference type="EMBL" id="KAK9829767.1"/>
    </source>
</evidence>
<comment type="caution">
    <text evidence="9">The sequence shown here is derived from an EMBL/GenBank/DDBJ whole genome shotgun (WGS) entry which is preliminary data.</text>
</comment>
<dbReference type="GO" id="GO:0008253">
    <property type="term" value="F:5'-nucleotidase activity"/>
    <property type="evidence" value="ECO:0007669"/>
    <property type="project" value="TreeGrafter"/>
</dbReference>
<comment type="cofactor">
    <cofactor evidence="6">
        <name>Mg(2+)</name>
        <dbReference type="ChEBI" id="CHEBI:18420"/>
    </cofactor>
    <text evidence="6">Binds 1 Mg(2+) ion per subunit.</text>
</comment>
<comment type="similarity">
    <text evidence="1">Belongs to the 5'(3')-deoxyribonucleotidase family.</text>
</comment>
<keyword evidence="3" id="KW-0378">Hydrolase</keyword>
<dbReference type="Gene3D" id="3.40.50.1000">
    <property type="entry name" value="HAD superfamily/HAD-like"/>
    <property type="match status" value="2"/>
</dbReference>
<evidence type="ECO:0000256" key="6">
    <source>
        <dbReference type="PIRSR" id="PIRSR017434-2"/>
    </source>
</evidence>
<evidence type="ECO:0000256" key="7">
    <source>
        <dbReference type="SAM" id="Coils"/>
    </source>
</evidence>